<evidence type="ECO:0000313" key="9">
    <source>
        <dbReference type="EMBL" id="EFA09677.1"/>
    </source>
</evidence>
<feature type="transmembrane region" description="Helical" evidence="7">
    <location>
        <begin position="379"/>
        <end position="398"/>
    </location>
</feature>
<dbReference type="PANTHER" id="PTHR10361:SF28">
    <property type="entry name" value="P3 PROTEIN-RELATED"/>
    <property type="match status" value="1"/>
</dbReference>
<dbReference type="EMBL" id="KQ971372">
    <property type="protein sequence ID" value="EFA09677.1"/>
    <property type="molecule type" value="Genomic_DNA"/>
</dbReference>
<evidence type="ECO:0000256" key="8">
    <source>
        <dbReference type="SAM" id="SignalP"/>
    </source>
</evidence>
<dbReference type="GO" id="GO:0015293">
    <property type="term" value="F:symporter activity"/>
    <property type="evidence" value="ECO:0007669"/>
    <property type="project" value="UniProtKB-KW"/>
</dbReference>
<organism evidence="9 10">
    <name type="scientific">Tribolium castaneum</name>
    <name type="common">Red flour beetle</name>
    <dbReference type="NCBI Taxonomy" id="7070"/>
    <lineage>
        <taxon>Eukaryota</taxon>
        <taxon>Metazoa</taxon>
        <taxon>Ecdysozoa</taxon>
        <taxon>Arthropoda</taxon>
        <taxon>Hexapoda</taxon>
        <taxon>Insecta</taxon>
        <taxon>Pterygota</taxon>
        <taxon>Neoptera</taxon>
        <taxon>Endopterygota</taxon>
        <taxon>Coleoptera</taxon>
        <taxon>Polyphaga</taxon>
        <taxon>Cucujiformia</taxon>
        <taxon>Tenebrionidae</taxon>
        <taxon>Tenebrionidae incertae sedis</taxon>
        <taxon>Tribolium</taxon>
    </lineage>
</organism>
<evidence type="ECO:0000256" key="2">
    <source>
        <dbReference type="ARBA" id="ARBA00006528"/>
    </source>
</evidence>
<dbReference type="HOGENOM" id="CLU_032687_0_0_1"/>
<feature type="transmembrane region" description="Helical" evidence="7">
    <location>
        <begin position="255"/>
        <end position="275"/>
    </location>
</feature>
<evidence type="ECO:0000256" key="6">
    <source>
        <dbReference type="ARBA" id="ARBA00023136"/>
    </source>
</evidence>
<dbReference type="InterPro" id="IPR004710">
    <property type="entry name" value="Bilac:Na_transpt"/>
</dbReference>
<feature type="chain" id="PRO_5003090127" evidence="8">
    <location>
        <begin position="24"/>
        <end position="438"/>
    </location>
</feature>
<keyword evidence="10" id="KW-1185">Reference proteome</keyword>
<feature type="transmembrane region" description="Helical" evidence="7">
    <location>
        <begin position="347"/>
        <end position="367"/>
    </location>
</feature>
<dbReference type="GO" id="GO:0016020">
    <property type="term" value="C:membrane"/>
    <property type="evidence" value="ECO:0007669"/>
    <property type="project" value="UniProtKB-SubCell"/>
</dbReference>
<dbReference type="FunCoup" id="D6WZN2">
    <property type="interactions" value="116"/>
</dbReference>
<dbReference type="InterPro" id="IPR038770">
    <property type="entry name" value="Na+/solute_symporter_sf"/>
</dbReference>
<feature type="signal peptide" evidence="8">
    <location>
        <begin position="1"/>
        <end position="23"/>
    </location>
</feature>
<dbReference type="InterPro" id="IPR002657">
    <property type="entry name" value="BilAc:Na_symport/Acr3"/>
</dbReference>
<feature type="transmembrane region" description="Helical" evidence="7">
    <location>
        <begin position="122"/>
        <end position="144"/>
    </location>
</feature>
<dbReference type="AlphaFoldDB" id="D6WZN2"/>
<dbReference type="PhylomeDB" id="D6WZN2"/>
<comment type="subcellular location">
    <subcellularLocation>
        <location evidence="1">Membrane</location>
        <topology evidence="1">Multi-pass membrane protein</topology>
    </subcellularLocation>
</comment>
<dbReference type="PANTHER" id="PTHR10361">
    <property type="entry name" value="SODIUM-BILE ACID COTRANSPORTER"/>
    <property type="match status" value="1"/>
</dbReference>
<dbReference type="STRING" id="7070.D6WZN2"/>
<feature type="transmembrane region" description="Helical" evidence="7">
    <location>
        <begin position="215"/>
        <end position="235"/>
    </location>
</feature>
<evidence type="ECO:0000256" key="5">
    <source>
        <dbReference type="ARBA" id="ARBA00022989"/>
    </source>
</evidence>
<feature type="transmembrane region" description="Helical" evidence="7">
    <location>
        <begin position="287"/>
        <end position="309"/>
    </location>
</feature>
<dbReference type="OMA" id="AWMAHFR"/>
<dbReference type="InParanoid" id="D6WZN2"/>
<evidence type="ECO:0000313" key="10">
    <source>
        <dbReference type="Proteomes" id="UP000007266"/>
    </source>
</evidence>
<reference evidence="9 10" key="2">
    <citation type="journal article" date="2010" name="Nucleic Acids Res.">
        <title>BeetleBase in 2010: revisions to provide comprehensive genomic information for Tribolium castaneum.</title>
        <authorList>
            <person name="Kim H.S."/>
            <person name="Murphy T."/>
            <person name="Xia J."/>
            <person name="Caragea D."/>
            <person name="Park Y."/>
            <person name="Beeman R.W."/>
            <person name="Lorenzen M.D."/>
            <person name="Butcher S."/>
            <person name="Manak J.R."/>
            <person name="Brown S.J."/>
        </authorList>
    </citation>
    <scope>GENOME REANNOTATION</scope>
    <source>
        <strain evidence="9 10">Georgia GA2</strain>
    </source>
</reference>
<keyword evidence="3 7" id="KW-0812">Transmembrane</keyword>
<evidence type="ECO:0000256" key="1">
    <source>
        <dbReference type="ARBA" id="ARBA00004141"/>
    </source>
</evidence>
<reference evidence="9 10" key="1">
    <citation type="journal article" date="2008" name="Nature">
        <title>The genome of the model beetle and pest Tribolium castaneum.</title>
        <authorList>
            <consortium name="Tribolium Genome Sequencing Consortium"/>
            <person name="Richards S."/>
            <person name="Gibbs R.A."/>
            <person name="Weinstock G.M."/>
            <person name="Brown S.J."/>
            <person name="Denell R."/>
            <person name="Beeman R.W."/>
            <person name="Gibbs R."/>
            <person name="Beeman R.W."/>
            <person name="Brown S.J."/>
            <person name="Bucher G."/>
            <person name="Friedrich M."/>
            <person name="Grimmelikhuijzen C.J."/>
            <person name="Klingler M."/>
            <person name="Lorenzen M."/>
            <person name="Richards S."/>
            <person name="Roth S."/>
            <person name="Schroder R."/>
            <person name="Tautz D."/>
            <person name="Zdobnov E.M."/>
            <person name="Muzny D."/>
            <person name="Gibbs R.A."/>
            <person name="Weinstock G.M."/>
            <person name="Attaway T."/>
            <person name="Bell S."/>
            <person name="Buhay C.J."/>
            <person name="Chandrabose M.N."/>
            <person name="Chavez D."/>
            <person name="Clerk-Blankenburg K.P."/>
            <person name="Cree A."/>
            <person name="Dao M."/>
            <person name="Davis C."/>
            <person name="Chacko J."/>
            <person name="Dinh H."/>
            <person name="Dugan-Rocha S."/>
            <person name="Fowler G."/>
            <person name="Garner T.T."/>
            <person name="Garnes J."/>
            <person name="Gnirke A."/>
            <person name="Hawes A."/>
            <person name="Hernandez J."/>
            <person name="Hines S."/>
            <person name="Holder M."/>
            <person name="Hume J."/>
            <person name="Jhangiani S.N."/>
            <person name="Joshi V."/>
            <person name="Khan Z.M."/>
            <person name="Jackson L."/>
            <person name="Kovar C."/>
            <person name="Kowis A."/>
            <person name="Lee S."/>
            <person name="Lewis L.R."/>
            <person name="Margolis J."/>
            <person name="Morgan M."/>
            <person name="Nazareth L.V."/>
            <person name="Nguyen N."/>
            <person name="Okwuonu G."/>
            <person name="Parker D."/>
            <person name="Richards S."/>
            <person name="Ruiz S.J."/>
            <person name="Santibanez J."/>
            <person name="Savard J."/>
            <person name="Scherer S.E."/>
            <person name="Schneider B."/>
            <person name="Sodergren E."/>
            <person name="Tautz D."/>
            <person name="Vattahil S."/>
            <person name="Villasana D."/>
            <person name="White C.S."/>
            <person name="Wright R."/>
            <person name="Park Y."/>
            <person name="Beeman R.W."/>
            <person name="Lord J."/>
            <person name="Oppert B."/>
            <person name="Lorenzen M."/>
            <person name="Brown S."/>
            <person name="Wang L."/>
            <person name="Savard J."/>
            <person name="Tautz D."/>
            <person name="Richards S."/>
            <person name="Weinstock G."/>
            <person name="Gibbs R.A."/>
            <person name="Liu Y."/>
            <person name="Worley K."/>
            <person name="Weinstock G."/>
            <person name="Elsik C.G."/>
            <person name="Reese J.T."/>
            <person name="Elhaik E."/>
            <person name="Landan G."/>
            <person name="Graur D."/>
            <person name="Arensburger P."/>
            <person name="Atkinson P."/>
            <person name="Beeman R.W."/>
            <person name="Beidler J."/>
            <person name="Brown S.J."/>
            <person name="Demuth J.P."/>
            <person name="Drury D.W."/>
            <person name="Du Y.Z."/>
            <person name="Fujiwara H."/>
            <person name="Lorenzen M."/>
            <person name="Maselli V."/>
            <person name="Osanai M."/>
            <person name="Park Y."/>
            <person name="Robertson H.M."/>
            <person name="Tu Z."/>
            <person name="Wang J.J."/>
            <person name="Wang S."/>
            <person name="Richards S."/>
            <person name="Song H."/>
            <person name="Zhang L."/>
            <person name="Sodergren E."/>
            <person name="Werner D."/>
            <person name="Stanke M."/>
            <person name="Morgenstern B."/>
            <person name="Solovyev V."/>
            <person name="Kosarev P."/>
            <person name="Brown G."/>
            <person name="Chen H.C."/>
            <person name="Ermolaeva O."/>
            <person name="Hlavina W."/>
            <person name="Kapustin Y."/>
            <person name="Kiryutin B."/>
            <person name="Kitts P."/>
            <person name="Maglott D."/>
            <person name="Pruitt K."/>
            <person name="Sapojnikov V."/>
            <person name="Souvorov A."/>
            <person name="Mackey A.J."/>
            <person name="Waterhouse R.M."/>
            <person name="Wyder S."/>
            <person name="Zdobnov E.M."/>
            <person name="Zdobnov E.M."/>
            <person name="Wyder S."/>
            <person name="Kriventseva E.V."/>
            <person name="Kadowaki T."/>
            <person name="Bork P."/>
            <person name="Aranda M."/>
            <person name="Bao R."/>
            <person name="Beermann A."/>
            <person name="Berns N."/>
            <person name="Bolognesi R."/>
            <person name="Bonneton F."/>
            <person name="Bopp D."/>
            <person name="Brown S.J."/>
            <person name="Bucher G."/>
            <person name="Butts T."/>
            <person name="Chaumot A."/>
            <person name="Denell R.E."/>
            <person name="Ferrier D.E."/>
            <person name="Friedrich M."/>
            <person name="Gordon C.M."/>
            <person name="Jindra M."/>
            <person name="Klingler M."/>
            <person name="Lan Q."/>
            <person name="Lattorff H.M."/>
            <person name="Laudet V."/>
            <person name="von Levetsow C."/>
            <person name="Liu Z."/>
            <person name="Lutz R."/>
            <person name="Lynch J.A."/>
            <person name="da Fonseca R.N."/>
            <person name="Posnien N."/>
            <person name="Reuter R."/>
            <person name="Roth S."/>
            <person name="Savard J."/>
            <person name="Schinko J.B."/>
            <person name="Schmitt C."/>
            <person name="Schoppmeier M."/>
            <person name="Schroder R."/>
            <person name="Shippy T.D."/>
            <person name="Simonnet F."/>
            <person name="Marques-Souza H."/>
            <person name="Tautz D."/>
            <person name="Tomoyasu Y."/>
            <person name="Trauner J."/>
            <person name="Van der Zee M."/>
            <person name="Vervoort M."/>
            <person name="Wittkopp N."/>
            <person name="Wimmer E.A."/>
            <person name="Yang X."/>
            <person name="Jones A.K."/>
            <person name="Sattelle D.B."/>
            <person name="Ebert P.R."/>
            <person name="Nelson D."/>
            <person name="Scott J.G."/>
            <person name="Beeman R.W."/>
            <person name="Muthukrishnan S."/>
            <person name="Kramer K.J."/>
            <person name="Arakane Y."/>
            <person name="Beeman R.W."/>
            <person name="Zhu Q."/>
            <person name="Hogenkamp D."/>
            <person name="Dixit R."/>
            <person name="Oppert B."/>
            <person name="Jiang H."/>
            <person name="Zou Z."/>
            <person name="Marshall J."/>
            <person name="Elpidina E."/>
            <person name="Vinokurov K."/>
            <person name="Oppert C."/>
            <person name="Zou Z."/>
            <person name="Evans J."/>
            <person name="Lu Z."/>
            <person name="Zhao P."/>
            <person name="Sumathipala N."/>
            <person name="Altincicek B."/>
            <person name="Vilcinskas A."/>
            <person name="Williams M."/>
            <person name="Hultmark D."/>
            <person name="Hetru C."/>
            <person name="Jiang H."/>
            <person name="Grimmelikhuijzen C.J."/>
            <person name="Hauser F."/>
            <person name="Cazzamali G."/>
            <person name="Williamson M."/>
            <person name="Park Y."/>
            <person name="Li B."/>
            <person name="Tanaka Y."/>
            <person name="Predel R."/>
            <person name="Neupert S."/>
            <person name="Schachtner J."/>
            <person name="Verleyen P."/>
            <person name="Raible F."/>
            <person name="Bork P."/>
            <person name="Friedrich M."/>
            <person name="Walden K.K."/>
            <person name="Robertson H.M."/>
            <person name="Angeli S."/>
            <person name="Foret S."/>
            <person name="Bucher G."/>
            <person name="Schuetz S."/>
            <person name="Maleszka R."/>
            <person name="Wimmer E.A."/>
            <person name="Beeman R.W."/>
            <person name="Lorenzen M."/>
            <person name="Tomoyasu Y."/>
            <person name="Miller S.C."/>
            <person name="Grossmann D."/>
            <person name="Bucher G."/>
        </authorList>
    </citation>
    <scope>NUCLEOTIDE SEQUENCE [LARGE SCALE GENOMIC DNA]</scope>
    <source>
        <strain evidence="9 10">Georgia GA2</strain>
    </source>
</reference>
<sequence>MCPISGMVQFLIVVVTLLLLCHAAVVRSLQVVFEPKNATVHMHDTIPIAYQILAAPDENLSPVRLYTENPNVAKVDAFVIKNQSGTFNLTGNFLGKTEVRCQGAYGKLDVTVIRKKRVIDTVFTSSVATLVSILYINFGCALNWGEMIRNLKRPIGPAIGFVGQFVVMPLLSFGVGKLLFPANPEMQLGMFFTGVSPAGGASNIWTVVLDGNMDLSVTMTTISTLAAFGMMPMWLFTLGKVIFDQGDITVPYSQISTYAIALVIPLGIGFLLSRYCKKVATFLVRILKGFSAVLLLFIIVFAIVTNLYLFELFSWQIVLAGMGLPYLGYLLGYLLAKILKQPAPDCLAIAIETGIQNTGIAIFLLRFTLPQPQADLTTVAPVSVAMMTPLPLLIMFVYKKIKARLYPARKKLNMAVQELTIDGNSNTQKEDRLIPTIS</sequence>
<proteinExistence type="inferred from homology"/>
<protein>
    <submittedName>
        <fullName evidence="9">Ileal sodium/bile acid cotransporter-like Protein</fullName>
    </submittedName>
</protein>
<gene>
    <name evidence="9" type="primary">AUGUSTUS-3.0.2_11805</name>
    <name evidence="9" type="ORF">TcasGA2_TC011805</name>
</gene>
<feature type="transmembrane region" description="Helical" evidence="7">
    <location>
        <begin position="315"/>
        <end position="335"/>
    </location>
</feature>
<comment type="similarity">
    <text evidence="2">Belongs to the bile acid:sodium symporter (BASS) (TC 2.A.28) family.</text>
</comment>
<dbReference type="OrthoDB" id="203097at2759"/>
<evidence type="ECO:0000256" key="7">
    <source>
        <dbReference type="SAM" id="Phobius"/>
    </source>
</evidence>
<accession>D6WZN2</accession>
<keyword evidence="6 7" id="KW-0472">Membrane</keyword>
<feature type="transmembrane region" description="Helical" evidence="7">
    <location>
        <begin position="188"/>
        <end position="208"/>
    </location>
</feature>
<dbReference type="Proteomes" id="UP000007266">
    <property type="component" value="Linkage group 9"/>
</dbReference>
<dbReference type="Gene3D" id="1.20.1530.20">
    <property type="match status" value="1"/>
</dbReference>
<feature type="transmembrane region" description="Helical" evidence="7">
    <location>
        <begin position="156"/>
        <end position="176"/>
    </location>
</feature>
<evidence type="ECO:0000256" key="4">
    <source>
        <dbReference type="ARBA" id="ARBA00022847"/>
    </source>
</evidence>
<evidence type="ECO:0000256" key="3">
    <source>
        <dbReference type="ARBA" id="ARBA00022692"/>
    </source>
</evidence>
<dbReference type="eggNOG" id="KOG2718">
    <property type="taxonomic scope" value="Eukaryota"/>
</dbReference>
<keyword evidence="4" id="KW-0769">Symport</keyword>
<keyword evidence="4" id="KW-0813">Transport</keyword>
<dbReference type="Pfam" id="PF01758">
    <property type="entry name" value="SBF"/>
    <property type="match status" value="1"/>
</dbReference>
<name>D6WZN2_TRICA</name>
<keyword evidence="5 7" id="KW-1133">Transmembrane helix</keyword>
<keyword evidence="8" id="KW-0732">Signal</keyword>